<dbReference type="Pfam" id="PF01312">
    <property type="entry name" value="Bac_export_2"/>
    <property type="match status" value="1"/>
</dbReference>
<keyword evidence="6 12" id="KW-0812">Transmembrane</keyword>
<dbReference type="GO" id="GO:0005886">
    <property type="term" value="C:plasma membrane"/>
    <property type="evidence" value="ECO:0007669"/>
    <property type="project" value="UniProtKB-SubCell"/>
</dbReference>
<dbReference type="GO" id="GO:0044780">
    <property type="term" value="P:bacterial-type flagellum assembly"/>
    <property type="evidence" value="ECO:0007669"/>
    <property type="project" value="InterPro"/>
</dbReference>
<evidence type="ECO:0000256" key="8">
    <source>
        <dbReference type="ARBA" id="ARBA00022927"/>
    </source>
</evidence>
<dbReference type="PANTHER" id="PTHR30531:SF12">
    <property type="entry name" value="FLAGELLAR BIOSYNTHETIC PROTEIN FLHB"/>
    <property type="match status" value="1"/>
</dbReference>
<feature type="transmembrane region" description="Helical" evidence="12">
    <location>
        <begin position="87"/>
        <end position="108"/>
    </location>
</feature>
<keyword evidence="11 12" id="KW-1006">Bacterial flagellum protein export</keyword>
<dbReference type="PANTHER" id="PTHR30531">
    <property type="entry name" value="FLAGELLAR BIOSYNTHETIC PROTEIN FLHB"/>
    <property type="match status" value="1"/>
</dbReference>
<comment type="similarity">
    <text evidence="2 12">Belongs to the type III secretion exporter family.</text>
</comment>
<evidence type="ECO:0000256" key="1">
    <source>
        <dbReference type="ARBA" id="ARBA00004651"/>
    </source>
</evidence>
<evidence type="ECO:0000256" key="10">
    <source>
        <dbReference type="ARBA" id="ARBA00023136"/>
    </source>
</evidence>
<feature type="region of interest" description="Disordered" evidence="13">
    <location>
        <begin position="1"/>
        <end position="26"/>
    </location>
</feature>
<keyword evidence="7 12" id="KW-1005">Bacterial flagellum biogenesis</keyword>
<evidence type="ECO:0000256" key="4">
    <source>
        <dbReference type="ARBA" id="ARBA00022448"/>
    </source>
</evidence>
<keyword evidence="4 12" id="KW-0813">Transport</keyword>
<dbReference type="KEGG" id="npy:NPRO_17940"/>
<evidence type="ECO:0000256" key="12">
    <source>
        <dbReference type="RuleBase" id="RU364091"/>
    </source>
</evidence>
<evidence type="ECO:0000313" key="14">
    <source>
        <dbReference type="EMBL" id="BBO24199.1"/>
    </source>
</evidence>
<gene>
    <name evidence="12" type="primary">flhB</name>
    <name evidence="14" type="ORF">NPRO_17940</name>
</gene>
<dbReference type="NCBIfam" id="TIGR00328">
    <property type="entry name" value="flhB"/>
    <property type="match status" value="1"/>
</dbReference>
<keyword evidence="14" id="KW-0282">Flagellum</keyword>
<evidence type="ECO:0000256" key="6">
    <source>
        <dbReference type="ARBA" id="ARBA00022692"/>
    </source>
</evidence>
<dbReference type="GO" id="GO:0009306">
    <property type="term" value="P:protein secretion"/>
    <property type="evidence" value="ECO:0007669"/>
    <property type="project" value="InterPro"/>
</dbReference>
<comment type="subcellular location">
    <subcellularLocation>
        <location evidence="1">Cell membrane</location>
        <topology evidence="1">Multi-pass membrane protein</topology>
    </subcellularLocation>
</comment>
<evidence type="ECO:0000256" key="9">
    <source>
        <dbReference type="ARBA" id="ARBA00022989"/>
    </source>
</evidence>
<dbReference type="PRINTS" id="PR00950">
    <property type="entry name" value="TYPE3IMSPROT"/>
</dbReference>
<dbReference type="InterPro" id="IPR006135">
    <property type="entry name" value="T3SS_substrate_exporter"/>
</dbReference>
<feature type="compositionally biased region" description="Basic residues" evidence="13">
    <location>
        <begin position="15"/>
        <end position="25"/>
    </location>
</feature>
<feature type="compositionally biased region" description="Basic and acidic residues" evidence="13">
    <location>
        <begin position="1"/>
        <end position="14"/>
    </location>
</feature>
<name>A0A809R9S2_9BACT</name>
<evidence type="ECO:0000256" key="7">
    <source>
        <dbReference type="ARBA" id="ARBA00022795"/>
    </source>
</evidence>
<keyword evidence="8 12" id="KW-0653">Protein transport</keyword>
<keyword evidence="14" id="KW-0969">Cilium</keyword>
<organism evidence="14 15">
    <name type="scientific">Candidatus Nitrosymbiomonas proteolyticus</name>
    <dbReference type="NCBI Taxonomy" id="2608984"/>
    <lineage>
        <taxon>Bacteria</taxon>
        <taxon>Bacillati</taxon>
        <taxon>Armatimonadota</taxon>
        <taxon>Armatimonadota incertae sedis</taxon>
        <taxon>Candidatus Nitrosymbiomonas</taxon>
    </lineage>
</organism>
<evidence type="ECO:0000256" key="13">
    <source>
        <dbReference type="SAM" id="MobiDB-lite"/>
    </source>
</evidence>
<dbReference type="Proteomes" id="UP000662873">
    <property type="component" value="Chromosome"/>
</dbReference>
<keyword evidence="14" id="KW-0966">Cell projection</keyword>
<keyword evidence="5 12" id="KW-1003">Cell membrane</keyword>
<evidence type="ECO:0000256" key="5">
    <source>
        <dbReference type="ARBA" id="ARBA00022475"/>
    </source>
</evidence>
<dbReference type="AlphaFoldDB" id="A0A809R9S2"/>
<proteinExistence type="inferred from homology"/>
<feature type="transmembrane region" description="Helical" evidence="12">
    <location>
        <begin position="186"/>
        <end position="209"/>
    </location>
</feature>
<sequence length="355" mass="38949">MAETAQERTEEATPRRKQKARRKGTVARSSDATNAIVIVVLLGVLPLVGANLSSSLLSGMRRSLLSIPEAATPSAIFSFAMDFLKPAALSIAPVIGTALLVGLAANFLQVGFALSPEAMAPNLNKINPASGLKRLFSRKSLVEGAKAMAKSGLFAFIAYSVVRSEWNNLLNLSGLPAPVAMSVVGSILQTIFVRVAIAWLVLAALDYLFQRKEVDKELRMTKQELREEMKEMEQSPELRAAMASRRRKLSKGRMMESVKTADVVVTNPTHYAVAIRYDRSSMHAPKVVAKGVDYLALRIRETAAEHKVPILPNPPLARQLYKKCEVDDFVPRELFQAVAEVLAHVYTTLRKVRLA</sequence>
<evidence type="ECO:0000256" key="11">
    <source>
        <dbReference type="ARBA" id="ARBA00023225"/>
    </source>
</evidence>
<evidence type="ECO:0000313" key="15">
    <source>
        <dbReference type="Proteomes" id="UP000662873"/>
    </source>
</evidence>
<accession>A0A809R9S2</accession>
<dbReference type="FunFam" id="3.40.1690.10:FF:000001">
    <property type="entry name" value="Flagellar biosynthetic protein FlhB"/>
    <property type="match status" value="1"/>
</dbReference>
<dbReference type="InterPro" id="IPR006136">
    <property type="entry name" value="FlhB"/>
</dbReference>
<dbReference type="InterPro" id="IPR029025">
    <property type="entry name" value="T3SS_substrate_exporter_C"/>
</dbReference>
<feature type="transmembrane region" description="Helical" evidence="12">
    <location>
        <begin position="32"/>
        <end position="52"/>
    </location>
</feature>
<evidence type="ECO:0000256" key="2">
    <source>
        <dbReference type="ARBA" id="ARBA00010690"/>
    </source>
</evidence>
<keyword evidence="10 12" id="KW-0472">Membrane</keyword>
<dbReference type="EMBL" id="AP021858">
    <property type="protein sequence ID" value="BBO24199.1"/>
    <property type="molecule type" value="Genomic_DNA"/>
</dbReference>
<evidence type="ECO:0000256" key="3">
    <source>
        <dbReference type="ARBA" id="ARBA00021622"/>
    </source>
</evidence>
<keyword evidence="9 12" id="KW-1133">Transmembrane helix</keyword>
<comment type="caution">
    <text evidence="12">Lacks conserved residue(s) required for the propagation of feature annotation.</text>
</comment>
<reference evidence="14" key="1">
    <citation type="journal article" name="DNA Res.">
        <title>The physiological potential of anammox bacteria as revealed by their core genome structure.</title>
        <authorList>
            <person name="Okubo T."/>
            <person name="Toyoda A."/>
            <person name="Fukuhara K."/>
            <person name="Uchiyama I."/>
            <person name="Harigaya Y."/>
            <person name="Kuroiwa M."/>
            <person name="Suzuki T."/>
            <person name="Murakami Y."/>
            <person name="Suwa Y."/>
            <person name="Takami H."/>
        </authorList>
    </citation>
    <scope>NUCLEOTIDE SEQUENCE</scope>
    <source>
        <strain evidence="14">317325-2</strain>
    </source>
</reference>
<dbReference type="Gene3D" id="3.40.1690.10">
    <property type="entry name" value="secretion proteins EscU"/>
    <property type="match status" value="1"/>
</dbReference>
<protein>
    <recommendedName>
        <fullName evidence="3 12">Flagellar biosynthetic protein FlhB</fullName>
    </recommendedName>
</protein>
<dbReference type="SUPFAM" id="SSF160544">
    <property type="entry name" value="EscU C-terminal domain-like"/>
    <property type="match status" value="1"/>
</dbReference>
<comment type="function">
    <text evidence="12">Required for formation of the rod structure in the basal body of the flagellar apparatus. Together with FliI and FliH, may constitute the export apparatus of flagellin.</text>
</comment>